<organism evidence="5">
    <name type="scientific">Photinus pyralis</name>
    <name type="common">Common eastern firefly</name>
    <name type="synonym">Lampyris pyralis</name>
    <dbReference type="NCBI Taxonomy" id="7054"/>
    <lineage>
        <taxon>Eukaryota</taxon>
        <taxon>Metazoa</taxon>
        <taxon>Ecdysozoa</taxon>
        <taxon>Arthropoda</taxon>
        <taxon>Hexapoda</taxon>
        <taxon>Insecta</taxon>
        <taxon>Pterygota</taxon>
        <taxon>Neoptera</taxon>
        <taxon>Endopterygota</taxon>
        <taxon>Coleoptera</taxon>
        <taxon>Polyphaga</taxon>
        <taxon>Elateriformia</taxon>
        <taxon>Elateroidea</taxon>
        <taxon>Lampyridae</taxon>
        <taxon>Lampyrinae</taxon>
        <taxon>Photinus</taxon>
    </lineage>
</organism>
<evidence type="ECO:0000313" key="5">
    <source>
        <dbReference type="EMBL" id="JAV96143.1"/>
    </source>
</evidence>
<comment type="subcellular location">
    <subcellularLocation>
        <location evidence="1">Nucleus</location>
    </subcellularLocation>
</comment>
<dbReference type="SUPFAM" id="SSF46689">
    <property type="entry name" value="Homeodomain-like"/>
    <property type="match status" value="1"/>
</dbReference>
<dbReference type="GO" id="GO:0003677">
    <property type="term" value="F:DNA binding"/>
    <property type="evidence" value="ECO:0007669"/>
    <property type="project" value="UniProtKB-KW"/>
</dbReference>
<dbReference type="Gene3D" id="1.10.10.60">
    <property type="entry name" value="Homeodomain-like"/>
    <property type="match status" value="1"/>
</dbReference>
<dbReference type="AlphaFoldDB" id="A0A1Y1NE15"/>
<evidence type="ECO:0000256" key="2">
    <source>
        <dbReference type="ARBA" id="ARBA00023125"/>
    </source>
</evidence>
<sequence>MAPTKNPSYTPADLENAIEEVRNCVSYYKASKKYSIPKTTLIYKFTEKTPLTRKMGPETILTLDEEKTLVKWLFHLQNRGFPASKSCLLDSVQILIKDLKRKTPFTNDRPGRKWYEAFMRRNPELSVRVSQNLTNARSSVTKDKLQSWFLEVENYFTENFLLDAISDGSRVFNL</sequence>
<dbReference type="EMBL" id="GEZM01005482">
    <property type="protein sequence ID" value="JAV96143.1"/>
    <property type="molecule type" value="Transcribed_RNA"/>
</dbReference>
<dbReference type="GO" id="GO:0005634">
    <property type="term" value="C:nucleus"/>
    <property type="evidence" value="ECO:0007669"/>
    <property type="project" value="UniProtKB-SubCell"/>
</dbReference>
<evidence type="ECO:0000259" key="4">
    <source>
        <dbReference type="PROSITE" id="PS51253"/>
    </source>
</evidence>
<dbReference type="Pfam" id="PF05225">
    <property type="entry name" value="HTH_psq"/>
    <property type="match status" value="1"/>
</dbReference>
<accession>A0A1Y1NE15</accession>
<protein>
    <recommendedName>
        <fullName evidence="4">HTH CENPB-type domain-containing protein</fullName>
    </recommendedName>
</protein>
<dbReference type="InterPro" id="IPR006600">
    <property type="entry name" value="HTH_CenpB_DNA-bd_dom"/>
</dbReference>
<evidence type="ECO:0000256" key="1">
    <source>
        <dbReference type="ARBA" id="ARBA00004123"/>
    </source>
</evidence>
<dbReference type="PROSITE" id="PS51253">
    <property type="entry name" value="HTH_CENPB"/>
    <property type="match status" value="1"/>
</dbReference>
<dbReference type="InterPro" id="IPR009057">
    <property type="entry name" value="Homeodomain-like_sf"/>
</dbReference>
<proteinExistence type="predicted"/>
<keyword evidence="3" id="KW-0539">Nucleus</keyword>
<evidence type="ECO:0000256" key="3">
    <source>
        <dbReference type="ARBA" id="ARBA00023242"/>
    </source>
</evidence>
<name>A0A1Y1NE15_PHOPY</name>
<reference evidence="5" key="1">
    <citation type="journal article" date="2016" name="Sci. Rep.">
        <title>Molecular characterization of firefly nuptial gifts: a multi-omics approach sheds light on postcopulatory sexual selection.</title>
        <authorList>
            <person name="Al-Wathiqui N."/>
            <person name="Fallon T.R."/>
            <person name="South A."/>
            <person name="Weng J.K."/>
            <person name="Lewis S.M."/>
        </authorList>
    </citation>
    <scope>NUCLEOTIDE SEQUENCE</scope>
</reference>
<dbReference type="InterPro" id="IPR007889">
    <property type="entry name" value="HTH_Psq"/>
</dbReference>
<keyword evidence="2" id="KW-0238">DNA-binding</keyword>
<feature type="domain" description="HTH CENPB-type" evidence="4">
    <location>
        <begin position="53"/>
        <end position="128"/>
    </location>
</feature>